<dbReference type="InterPro" id="IPR023485">
    <property type="entry name" value="Ptyr_pPase"/>
</dbReference>
<dbReference type="InterPro" id="IPR017867">
    <property type="entry name" value="Tyr_phospatase_low_mol_wt"/>
</dbReference>
<feature type="domain" description="Phosphotyrosine protein phosphatase I" evidence="5">
    <location>
        <begin position="1"/>
        <end position="151"/>
    </location>
</feature>
<evidence type="ECO:0000259" key="5">
    <source>
        <dbReference type="SMART" id="SM00226"/>
    </source>
</evidence>
<evidence type="ECO:0000313" key="7">
    <source>
        <dbReference type="Proteomes" id="UP001501461"/>
    </source>
</evidence>
<evidence type="ECO:0000256" key="3">
    <source>
        <dbReference type="ARBA" id="ARBA00022801"/>
    </source>
</evidence>
<keyword evidence="3" id="KW-0378">Hydrolase</keyword>
<evidence type="ECO:0000256" key="4">
    <source>
        <dbReference type="ARBA" id="ARBA00022912"/>
    </source>
</evidence>
<dbReference type="Proteomes" id="UP001501461">
    <property type="component" value="Unassembled WGS sequence"/>
</dbReference>
<dbReference type="InterPro" id="IPR050438">
    <property type="entry name" value="LMW_PTPase"/>
</dbReference>
<name>A0ABP5GBY0_9MICC</name>
<sequence length="167" mass="17960">MKILTVCLGNICRSPAAESVLIKEFSKAGINADVTSAGTSDYHIGSQAHKLTRKVGTERGYGFSSVAEQLTPTHLDEADVILAMDDSNLANILALTDTDEQRAKIVRFGAFASAVDQDGIANVPDPYGHPEDAFVSMYDQIEDAARGLVRAVEDQSLETVLQRYGAQ</sequence>
<keyword evidence="4" id="KW-0904">Protein phosphatase</keyword>
<evidence type="ECO:0000313" key="6">
    <source>
        <dbReference type="EMBL" id="GAA2041657.1"/>
    </source>
</evidence>
<dbReference type="RefSeq" id="WP_343958730.1">
    <property type="nucleotide sequence ID" value="NZ_BAAAMN010000048.1"/>
</dbReference>
<dbReference type="SMART" id="SM00226">
    <property type="entry name" value="LMWPc"/>
    <property type="match status" value="1"/>
</dbReference>
<dbReference type="Pfam" id="PF01451">
    <property type="entry name" value="LMWPc"/>
    <property type="match status" value="1"/>
</dbReference>
<comment type="caution">
    <text evidence="6">The sequence shown here is derived from an EMBL/GenBank/DDBJ whole genome shotgun (WGS) entry which is preliminary data.</text>
</comment>
<dbReference type="EC" id="3.1.3.48" evidence="2"/>
<accession>A0ABP5GBY0</accession>
<evidence type="ECO:0000256" key="2">
    <source>
        <dbReference type="ARBA" id="ARBA00013064"/>
    </source>
</evidence>
<organism evidence="6 7">
    <name type="scientific">Yaniella flava</name>
    <dbReference type="NCBI Taxonomy" id="287930"/>
    <lineage>
        <taxon>Bacteria</taxon>
        <taxon>Bacillati</taxon>
        <taxon>Actinomycetota</taxon>
        <taxon>Actinomycetes</taxon>
        <taxon>Micrococcales</taxon>
        <taxon>Micrococcaceae</taxon>
        <taxon>Yaniella</taxon>
    </lineage>
</organism>
<dbReference type="PANTHER" id="PTHR11717">
    <property type="entry name" value="LOW MOLECULAR WEIGHT PROTEIN TYROSINE PHOSPHATASE"/>
    <property type="match status" value="1"/>
</dbReference>
<dbReference type="CDD" id="cd16343">
    <property type="entry name" value="LMWPTP"/>
    <property type="match status" value="1"/>
</dbReference>
<protein>
    <recommendedName>
        <fullName evidence="2">protein-tyrosine-phosphatase</fullName>
        <ecNumber evidence="2">3.1.3.48</ecNumber>
    </recommendedName>
</protein>
<reference evidence="7" key="1">
    <citation type="journal article" date="2019" name="Int. J. Syst. Evol. Microbiol.">
        <title>The Global Catalogue of Microorganisms (GCM) 10K type strain sequencing project: providing services to taxonomists for standard genome sequencing and annotation.</title>
        <authorList>
            <consortium name="The Broad Institute Genomics Platform"/>
            <consortium name="The Broad Institute Genome Sequencing Center for Infectious Disease"/>
            <person name="Wu L."/>
            <person name="Ma J."/>
        </authorList>
    </citation>
    <scope>NUCLEOTIDE SEQUENCE [LARGE SCALE GENOMIC DNA]</scope>
    <source>
        <strain evidence="7">JCM 13595</strain>
    </source>
</reference>
<gene>
    <name evidence="6" type="ORF">GCM10009720_22740</name>
</gene>
<dbReference type="PANTHER" id="PTHR11717:SF7">
    <property type="entry name" value="LOW MOLECULAR WEIGHT PHOSPHOTYROSINE PROTEIN PHOSPHATASE"/>
    <property type="match status" value="1"/>
</dbReference>
<evidence type="ECO:0000256" key="1">
    <source>
        <dbReference type="ARBA" id="ARBA00011063"/>
    </source>
</evidence>
<proteinExistence type="inferred from homology"/>
<dbReference type="PRINTS" id="PR00719">
    <property type="entry name" value="LMWPTPASE"/>
</dbReference>
<comment type="similarity">
    <text evidence="1">Belongs to the low molecular weight phosphotyrosine protein phosphatase family.</text>
</comment>
<dbReference type="SUPFAM" id="SSF52788">
    <property type="entry name" value="Phosphotyrosine protein phosphatases I"/>
    <property type="match status" value="1"/>
</dbReference>
<dbReference type="InterPro" id="IPR036196">
    <property type="entry name" value="Ptyr_pPase_sf"/>
</dbReference>
<dbReference type="Gene3D" id="3.40.50.2300">
    <property type="match status" value="1"/>
</dbReference>
<dbReference type="EMBL" id="BAAAMN010000048">
    <property type="protein sequence ID" value="GAA2041657.1"/>
    <property type="molecule type" value="Genomic_DNA"/>
</dbReference>
<keyword evidence="7" id="KW-1185">Reference proteome</keyword>